<proteinExistence type="predicted"/>
<protein>
    <submittedName>
        <fullName evidence="2">Transglutaminase-like superfamily protein</fullName>
    </submittedName>
</protein>
<dbReference type="OrthoDB" id="9787782at2"/>
<dbReference type="Gene3D" id="3.40.30.10">
    <property type="entry name" value="Glutaredoxin"/>
    <property type="match status" value="1"/>
</dbReference>
<evidence type="ECO:0000313" key="3">
    <source>
        <dbReference type="Proteomes" id="UP000190105"/>
    </source>
</evidence>
<dbReference type="SMART" id="SM00460">
    <property type="entry name" value="TGc"/>
    <property type="match status" value="1"/>
</dbReference>
<keyword evidence="3" id="KW-1185">Reference proteome</keyword>
<reference evidence="3" key="1">
    <citation type="submission" date="2017-02" db="EMBL/GenBank/DDBJ databases">
        <authorList>
            <person name="Varghese N."/>
            <person name="Submissions S."/>
        </authorList>
    </citation>
    <scope>NUCLEOTIDE SEQUENCE [LARGE SCALE GENOMIC DNA]</scope>
    <source>
        <strain evidence="3">USBA 833</strain>
    </source>
</reference>
<evidence type="ECO:0000313" key="2">
    <source>
        <dbReference type="EMBL" id="SKA76099.1"/>
    </source>
</evidence>
<dbReference type="Gene3D" id="3.10.620.30">
    <property type="match status" value="1"/>
</dbReference>
<dbReference type="PANTHER" id="PTHR35532">
    <property type="entry name" value="SIMILAR TO POLYHYDROXYALKANOATE DEPOLYMERASE"/>
    <property type="match status" value="1"/>
</dbReference>
<accession>A0A1T4WG13</accession>
<dbReference type="AlphaFoldDB" id="A0A1T4WG13"/>
<dbReference type="RefSeq" id="WP_078695173.1">
    <property type="nucleotide sequence ID" value="NZ_FUYH01000001.1"/>
</dbReference>
<dbReference type="EMBL" id="FUYH01000001">
    <property type="protein sequence ID" value="SKA76099.1"/>
    <property type="molecule type" value="Genomic_DNA"/>
</dbReference>
<dbReference type="Pfam" id="PF01841">
    <property type="entry name" value="Transglut_core"/>
    <property type="match status" value="2"/>
</dbReference>
<dbReference type="STRING" id="1147123.SAMN05443428_101139"/>
<gene>
    <name evidence="2" type="ORF">SAMN05443428_101139</name>
</gene>
<sequence>MQNCFELDKEYLEKIEHKFNIKKDIAKNRYNELFSVFNDNLTSEEEFLLKFLYAYMPLNDMADYSGEFFLKHIRNILNIKSKVSWGNKISGSDFLHFVLPYRINNENIENFTEVMFKELYPRIKDLSMYDAICEVNHWCHEKATYISTDIRTASPLTVIRTAFGRCGEESTLLVAALRSLCIPSRQCYTPRWAHCDSNHAWVEAWADGIWYFLGACEPEPRLNMGWFTAPSRRAMLVNTRIAGNYTGAEEITLSHEWYTEINLLRNYAPCKNIKVKIKDENGKFVTGAQVRFEIFNSGEFWPIVRLTTNDKGEVSLTTGYGDILIHAHKDGVFGFQKISVKDNDVFEVIISQKSVAEGTLEFKMIPPPEIKDNETSITEEEQKRNTLMLKEEDDIRKAFENTFISQKESDEQAYNLGLPKDRLWKILKMSRGNSHEILKFIKEQTPKYGEWPLKLLESLKEKDLTDTFIPVLTDHLIYSLPLKGNHEDEVFTKYIMCPRVNYEMIGAYKHFFQSRFSKHEIDEFRKEPKLLVNFIKKNIEILDGYNYYVGYSTPRGTFELKKCDSPSVDILYVAMARSFGIPARLRMGDKKPQYLKNGEWIDVNLREDKVLKQNRAVSKIRFNFDDSAQKPVYFGNFSIAKLNNGIFTSLDFEDIDINLFKEGVDLEEGEYRLTTATRLSDGTVLVRFTFIKIKGNETLNIDVKFLSEETENKFYGILPIDFKVKTLNNENLNAVDSLKDNGIVLAFIEPDREPTKHLLRELKEFSKEFNEKGNRIFLIIAEDKYTSAFDDKELSNLPDNVIFCIDINNDALKEIKKATNNDIPEKYPIVYVSDKEGNLIYQSIGYKLGIASDIIKIINK</sequence>
<evidence type="ECO:0000259" key="1">
    <source>
        <dbReference type="SMART" id="SM00460"/>
    </source>
</evidence>
<feature type="domain" description="Transglutaminase-like" evidence="1">
    <location>
        <begin position="158"/>
        <end position="217"/>
    </location>
</feature>
<organism evidence="2 3">
    <name type="scientific">Caloramator quimbayensis</name>
    <dbReference type="NCBI Taxonomy" id="1147123"/>
    <lineage>
        <taxon>Bacteria</taxon>
        <taxon>Bacillati</taxon>
        <taxon>Bacillota</taxon>
        <taxon>Clostridia</taxon>
        <taxon>Eubacteriales</taxon>
        <taxon>Clostridiaceae</taxon>
        <taxon>Caloramator</taxon>
    </lineage>
</organism>
<name>A0A1T4WG13_9CLOT</name>
<dbReference type="InterPro" id="IPR038765">
    <property type="entry name" value="Papain-like_cys_pep_sf"/>
</dbReference>
<dbReference type="InterPro" id="IPR036249">
    <property type="entry name" value="Thioredoxin-like_sf"/>
</dbReference>
<dbReference type="Gene3D" id="2.60.40.1120">
    <property type="entry name" value="Carboxypeptidase-like, regulatory domain"/>
    <property type="match status" value="1"/>
</dbReference>
<dbReference type="InterPro" id="IPR002931">
    <property type="entry name" value="Transglutaminase-like"/>
</dbReference>
<dbReference type="SUPFAM" id="SSF52833">
    <property type="entry name" value="Thioredoxin-like"/>
    <property type="match status" value="1"/>
</dbReference>
<dbReference type="Proteomes" id="UP000190105">
    <property type="component" value="Unassembled WGS sequence"/>
</dbReference>
<dbReference type="SUPFAM" id="SSF54001">
    <property type="entry name" value="Cysteine proteinases"/>
    <property type="match status" value="1"/>
</dbReference>
<dbReference type="PANTHER" id="PTHR35532:SF5">
    <property type="entry name" value="CARBOHYDRATE-BINDING DOMAIN-CONTAINING PROTEIN"/>
    <property type="match status" value="1"/>
</dbReference>